<protein>
    <recommendedName>
        <fullName evidence="9">DNA polymerase III subunit gamma/tau</fullName>
        <ecNumber evidence="9">2.7.7.7</ecNumber>
    </recommendedName>
</protein>
<dbReference type="AlphaFoldDB" id="A0A7G1G4L8"/>
<feature type="domain" description="AAA+ ATPase" evidence="10">
    <location>
        <begin position="36"/>
        <end position="178"/>
    </location>
</feature>
<dbReference type="GO" id="GO:0046872">
    <property type="term" value="F:metal ion binding"/>
    <property type="evidence" value="ECO:0007669"/>
    <property type="project" value="UniProtKB-KW"/>
</dbReference>
<dbReference type="Proteomes" id="UP000516361">
    <property type="component" value="Chromosome"/>
</dbReference>
<keyword evidence="4 9" id="KW-0547">Nucleotide-binding</keyword>
<dbReference type="SMART" id="SM00382">
    <property type="entry name" value="AAA"/>
    <property type="match status" value="1"/>
</dbReference>
<keyword evidence="5" id="KW-0862">Zinc</keyword>
<dbReference type="Gene3D" id="1.10.8.60">
    <property type="match status" value="1"/>
</dbReference>
<dbReference type="NCBIfam" id="TIGR02397">
    <property type="entry name" value="dnaX_nterm"/>
    <property type="match status" value="1"/>
</dbReference>
<name>A0A7G1G4L8_9BACT</name>
<dbReference type="InterPro" id="IPR003593">
    <property type="entry name" value="AAA+_ATPase"/>
</dbReference>
<evidence type="ECO:0000256" key="1">
    <source>
        <dbReference type="ARBA" id="ARBA00006360"/>
    </source>
</evidence>
<dbReference type="InParanoid" id="A0A7G1G4L8"/>
<evidence type="ECO:0000256" key="3">
    <source>
        <dbReference type="ARBA" id="ARBA00022723"/>
    </source>
</evidence>
<comment type="function">
    <text evidence="9">DNA polymerase III is a complex, multichain enzyme responsible for most of the replicative synthesis in bacteria. This DNA polymerase also exhibits 3' to 5' exonuclease activity.</text>
</comment>
<organism evidence="11 12">
    <name type="scientific">Tepiditoga spiralis</name>
    <dbReference type="NCBI Taxonomy" id="2108365"/>
    <lineage>
        <taxon>Bacteria</taxon>
        <taxon>Thermotogati</taxon>
        <taxon>Thermotogota</taxon>
        <taxon>Thermotogae</taxon>
        <taxon>Petrotogales</taxon>
        <taxon>Petrotogaceae</taxon>
        <taxon>Tepiditoga</taxon>
    </lineage>
</organism>
<dbReference type="SUPFAM" id="SSF52540">
    <property type="entry name" value="P-loop containing nucleoside triphosphate hydrolases"/>
    <property type="match status" value="1"/>
</dbReference>
<dbReference type="FunCoup" id="A0A7G1G4L8">
    <property type="interactions" value="212"/>
</dbReference>
<dbReference type="InterPro" id="IPR050238">
    <property type="entry name" value="DNA_Rep/Repair_Clamp_Loader"/>
</dbReference>
<keyword evidence="6 9" id="KW-0067">ATP-binding</keyword>
<evidence type="ECO:0000313" key="11">
    <source>
        <dbReference type="EMBL" id="BBE31321.1"/>
    </source>
</evidence>
<dbReference type="CDD" id="cd00009">
    <property type="entry name" value="AAA"/>
    <property type="match status" value="1"/>
</dbReference>
<dbReference type="GO" id="GO:0005524">
    <property type="term" value="F:ATP binding"/>
    <property type="evidence" value="ECO:0007669"/>
    <property type="project" value="UniProtKB-KW"/>
</dbReference>
<keyword evidence="2 9" id="KW-0235">DNA replication</keyword>
<comment type="subunit">
    <text evidence="9">DNA polymerase III contains a core (composed of alpha, epsilon and theta chains) that associates with a tau subunit. This core dimerizes to form the POLIII' complex. PolIII' associates with the gamma complex (composed of gamma, delta, delta', psi and chi chains) and with the beta chain to form the complete DNA polymerase III complex.</text>
</comment>
<dbReference type="Pfam" id="PF12169">
    <property type="entry name" value="DNA_pol3_gamma3"/>
    <property type="match status" value="1"/>
</dbReference>
<evidence type="ECO:0000256" key="4">
    <source>
        <dbReference type="ARBA" id="ARBA00022741"/>
    </source>
</evidence>
<dbReference type="PANTHER" id="PTHR11669:SF0">
    <property type="entry name" value="PROTEIN STICHEL-LIKE 2"/>
    <property type="match status" value="1"/>
</dbReference>
<evidence type="ECO:0000313" key="12">
    <source>
        <dbReference type="Proteomes" id="UP000516361"/>
    </source>
</evidence>
<evidence type="ECO:0000256" key="5">
    <source>
        <dbReference type="ARBA" id="ARBA00022833"/>
    </source>
</evidence>
<dbReference type="GO" id="GO:0006261">
    <property type="term" value="P:DNA-templated DNA replication"/>
    <property type="evidence" value="ECO:0007669"/>
    <property type="project" value="TreeGrafter"/>
</dbReference>
<evidence type="ECO:0000256" key="8">
    <source>
        <dbReference type="ARBA" id="ARBA00049244"/>
    </source>
</evidence>
<dbReference type="InterPro" id="IPR027417">
    <property type="entry name" value="P-loop_NTPase"/>
</dbReference>
<comment type="catalytic activity">
    <reaction evidence="8 9">
        <text>DNA(n) + a 2'-deoxyribonucleoside 5'-triphosphate = DNA(n+1) + diphosphate</text>
        <dbReference type="Rhea" id="RHEA:22508"/>
        <dbReference type="Rhea" id="RHEA-COMP:17339"/>
        <dbReference type="Rhea" id="RHEA-COMP:17340"/>
        <dbReference type="ChEBI" id="CHEBI:33019"/>
        <dbReference type="ChEBI" id="CHEBI:61560"/>
        <dbReference type="ChEBI" id="CHEBI:173112"/>
        <dbReference type="EC" id="2.7.7.7"/>
    </reaction>
</comment>
<evidence type="ECO:0000256" key="6">
    <source>
        <dbReference type="ARBA" id="ARBA00022840"/>
    </source>
</evidence>
<evidence type="ECO:0000259" key="10">
    <source>
        <dbReference type="SMART" id="SM00382"/>
    </source>
</evidence>
<dbReference type="FunFam" id="1.10.8.60:FF:000013">
    <property type="entry name" value="DNA polymerase III subunit gamma/tau"/>
    <property type="match status" value="1"/>
</dbReference>
<dbReference type="GO" id="GO:0009360">
    <property type="term" value="C:DNA polymerase III complex"/>
    <property type="evidence" value="ECO:0007669"/>
    <property type="project" value="InterPro"/>
</dbReference>
<dbReference type="PANTHER" id="PTHR11669">
    <property type="entry name" value="REPLICATION FACTOR C / DNA POLYMERASE III GAMMA-TAU SUBUNIT"/>
    <property type="match status" value="1"/>
</dbReference>
<gene>
    <name evidence="9" type="primary">dnaX</name>
    <name evidence="11" type="ORF">OSSY52_14620</name>
</gene>
<dbReference type="FunFam" id="3.40.50.300:FF:000014">
    <property type="entry name" value="DNA polymerase III subunit gamma/tau"/>
    <property type="match status" value="1"/>
</dbReference>
<keyword evidence="9" id="KW-0548">Nucleotidyltransferase</keyword>
<dbReference type="InterPro" id="IPR022754">
    <property type="entry name" value="DNA_pol_III_gamma-3"/>
</dbReference>
<comment type="similarity">
    <text evidence="1 9">Belongs to the DnaX/STICHEL family.</text>
</comment>
<proteinExistence type="inferred from homology"/>
<dbReference type="EMBL" id="AP018712">
    <property type="protein sequence ID" value="BBE31321.1"/>
    <property type="molecule type" value="Genomic_DNA"/>
</dbReference>
<dbReference type="NCBIfam" id="NF004046">
    <property type="entry name" value="PRK05563.1"/>
    <property type="match status" value="1"/>
</dbReference>
<dbReference type="InterPro" id="IPR045085">
    <property type="entry name" value="HLD_clamp_pol_III_gamma_tau"/>
</dbReference>
<keyword evidence="9" id="KW-0808">Transferase</keyword>
<dbReference type="PRINTS" id="PR00300">
    <property type="entry name" value="CLPPROTEASEA"/>
</dbReference>
<dbReference type="Pfam" id="PF13177">
    <property type="entry name" value="DNA_pol3_delta2"/>
    <property type="match status" value="1"/>
</dbReference>
<dbReference type="InterPro" id="IPR012763">
    <property type="entry name" value="DNA_pol_III_sug/sutau_N"/>
</dbReference>
<evidence type="ECO:0000256" key="7">
    <source>
        <dbReference type="ARBA" id="ARBA00022932"/>
    </source>
</evidence>
<dbReference type="EC" id="2.7.7.7" evidence="9"/>
<evidence type="ECO:0000256" key="9">
    <source>
        <dbReference type="RuleBase" id="RU364063"/>
    </source>
</evidence>
<evidence type="ECO:0000256" key="2">
    <source>
        <dbReference type="ARBA" id="ARBA00022705"/>
    </source>
</evidence>
<dbReference type="CDD" id="cd18137">
    <property type="entry name" value="HLD_clamp_pol_III_gamma_tau"/>
    <property type="match status" value="1"/>
</dbReference>
<keyword evidence="7 9" id="KW-0239">DNA-directed DNA polymerase</keyword>
<dbReference type="KEGG" id="ocy:OSSY52_14620"/>
<keyword evidence="12" id="KW-1185">Reference proteome</keyword>
<dbReference type="RefSeq" id="WP_190613782.1">
    <property type="nucleotide sequence ID" value="NZ_AP018712.1"/>
</dbReference>
<keyword evidence="3" id="KW-0479">Metal-binding</keyword>
<dbReference type="Gene3D" id="3.40.50.300">
    <property type="entry name" value="P-loop containing nucleotide triphosphate hydrolases"/>
    <property type="match status" value="1"/>
</dbReference>
<reference evidence="11 12" key="1">
    <citation type="submission" date="2018-06" db="EMBL/GenBank/DDBJ databases">
        <title>Genome sequencing of Oceanotoga sp. sy52.</title>
        <authorList>
            <person name="Mori K."/>
        </authorList>
    </citation>
    <scope>NUCLEOTIDE SEQUENCE [LARGE SCALE GENOMIC DNA]</scope>
    <source>
        <strain evidence="12">sy52</strain>
    </source>
</reference>
<accession>A0A7G1G4L8</accession>
<dbReference type="InterPro" id="IPR001270">
    <property type="entry name" value="ClpA/B"/>
</dbReference>
<dbReference type="GO" id="GO:0003887">
    <property type="term" value="F:DNA-directed DNA polymerase activity"/>
    <property type="evidence" value="ECO:0007669"/>
    <property type="project" value="UniProtKB-KW"/>
</dbReference>
<dbReference type="Pfam" id="PF22608">
    <property type="entry name" value="DNAX_ATPase_lid"/>
    <property type="match status" value="1"/>
</dbReference>
<sequence>MNLSLYRKYRPKTFDEIYGQKHVKKYFENAILKNEISHAYIFNGPRGTGKTSVARILAKVLNCENLEEYNPCNKCSHCVSINEGSYMDVIELDAASNRGIDEIRQIRDSANYRPVSGKYKVYIIDEFHMLTREAFNALLKTLEEPPEHVIFILATTNLEKVPETIISRSQLINFKNIGYEDIKNMIKYVSNSESIEIEESAINIISKKAKGGMRDALSLLEQVMKFSDNKITLEDTINVLGLFDETFVLDFVNAIYSGNIDKILEISESLFSMGKEPEILLEQSIELIFETIKENLKMIKIMEKLSEILKEIKFNENKRLMFDVSVLALTYKYVKKEDNALKELEKDFLNPQNEEGLISSILKYYTEGQKENLAIYYVIKSSQIKESEGKIEFIFDYNKKLEYDMFHKYENEIKITISLFSNDTVDVIATYKGNNEKKESLNSIFN</sequence>